<dbReference type="EMBL" id="ML978066">
    <property type="protein sequence ID" value="KAF2020919.1"/>
    <property type="molecule type" value="Genomic_DNA"/>
</dbReference>
<feature type="transmembrane region" description="Helical" evidence="7">
    <location>
        <begin position="119"/>
        <end position="141"/>
    </location>
</feature>
<evidence type="ECO:0000256" key="1">
    <source>
        <dbReference type="ARBA" id="ARBA00004141"/>
    </source>
</evidence>
<dbReference type="AlphaFoldDB" id="A0A6A5Y6J9"/>
<comment type="subcellular location">
    <subcellularLocation>
        <location evidence="1">Membrane</location>
        <topology evidence="1">Multi-pass membrane protein</topology>
    </subcellularLocation>
</comment>
<feature type="transmembrane region" description="Helical" evidence="7">
    <location>
        <begin position="83"/>
        <end position="107"/>
    </location>
</feature>
<keyword evidence="2 7" id="KW-0812">Transmembrane</keyword>
<feature type="region of interest" description="Disordered" evidence="6">
    <location>
        <begin position="323"/>
        <end position="347"/>
    </location>
</feature>
<feature type="transmembrane region" description="Helical" evidence="7">
    <location>
        <begin position="161"/>
        <end position="181"/>
    </location>
</feature>
<protein>
    <recommendedName>
        <fullName evidence="8">Rhodopsin domain-containing protein</fullName>
    </recommendedName>
</protein>
<evidence type="ECO:0000256" key="6">
    <source>
        <dbReference type="SAM" id="MobiDB-lite"/>
    </source>
</evidence>
<dbReference type="RefSeq" id="XP_033389258.1">
    <property type="nucleotide sequence ID" value="XM_033520783.1"/>
</dbReference>
<feature type="transmembrane region" description="Helical" evidence="7">
    <location>
        <begin position="42"/>
        <end position="63"/>
    </location>
</feature>
<proteinExistence type="inferred from homology"/>
<dbReference type="InterPro" id="IPR049326">
    <property type="entry name" value="Rhodopsin_dom_fungi"/>
</dbReference>
<sequence>MSNVGIHSLPPLARENPLDGPSIPPPNGTTSRFDNPPNGNSIGRFVAIFCLVVTTLAVGLRAYTRIFIHKKIHIEDFLGFSGYALFICFVYCIFAIIAGVGVFVHQWDIRVRDMAEELWYIHLGFNFYTTSVMFLKAAILLEWTRLFAPYGISPWFSRTCYTLLVFNILFFSTCIIVSASSCRPYKGTWDRAIPKTCTKTFILDMASSCVNVVLDIAVLVLPQNLIWRLQMTLRRKIGIAIIFGIGLLALISAIYRLVATARFLTSSDKIYAISAVGSACLLEILCVILVFCTPTFPAIVRKHAVLKKAASYLLSRSVFGSKPKEPGNELLTLNAGEMPRSRPQPED</sequence>
<comment type="similarity">
    <text evidence="5">Belongs to the SAT4 family.</text>
</comment>
<dbReference type="OrthoDB" id="4682787at2759"/>
<dbReference type="InterPro" id="IPR052337">
    <property type="entry name" value="SAT4-like"/>
</dbReference>
<feature type="domain" description="Rhodopsin" evidence="8">
    <location>
        <begin position="60"/>
        <end position="301"/>
    </location>
</feature>
<keyword evidence="3 7" id="KW-1133">Transmembrane helix</keyword>
<dbReference type="PANTHER" id="PTHR33048:SF123">
    <property type="entry name" value="INTEGRAL MEMBRANE PROTEIN"/>
    <property type="match status" value="1"/>
</dbReference>
<dbReference type="Proteomes" id="UP000799778">
    <property type="component" value="Unassembled WGS sequence"/>
</dbReference>
<evidence type="ECO:0000259" key="8">
    <source>
        <dbReference type="Pfam" id="PF20684"/>
    </source>
</evidence>
<evidence type="ECO:0000313" key="10">
    <source>
        <dbReference type="Proteomes" id="UP000799778"/>
    </source>
</evidence>
<dbReference type="GO" id="GO:0016020">
    <property type="term" value="C:membrane"/>
    <property type="evidence" value="ECO:0007669"/>
    <property type="project" value="UniProtKB-SubCell"/>
</dbReference>
<evidence type="ECO:0000256" key="2">
    <source>
        <dbReference type="ARBA" id="ARBA00022692"/>
    </source>
</evidence>
<organism evidence="9 10">
    <name type="scientific">Aaosphaeria arxii CBS 175.79</name>
    <dbReference type="NCBI Taxonomy" id="1450172"/>
    <lineage>
        <taxon>Eukaryota</taxon>
        <taxon>Fungi</taxon>
        <taxon>Dikarya</taxon>
        <taxon>Ascomycota</taxon>
        <taxon>Pezizomycotina</taxon>
        <taxon>Dothideomycetes</taxon>
        <taxon>Pleosporomycetidae</taxon>
        <taxon>Pleosporales</taxon>
        <taxon>Pleosporales incertae sedis</taxon>
        <taxon>Aaosphaeria</taxon>
    </lineage>
</organism>
<name>A0A6A5Y6J9_9PLEO</name>
<reference evidence="9" key="1">
    <citation type="journal article" date="2020" name="Stud. Mycol.">
        <title>101 Dothideomycetes genomes: a test case for predicting lifestyles and emergence of pathogens.</title>
        <authorList>
            <person name="Haridas S."/>
            <person name="Albert R."/>
            <person name="Binder M."/>
            <person name="Bloem J."/>
            <person name="Labutti K."/>
            <person name="Salamov A."/>
            <person name="Andreopoulos B."/>
            <person name="Baker S."/>
            <person name="Barry K."/>
            <person name="Bills G."/>
            <person name="Bluhm B."/>
            <person name="Cannon C."/>
            <person name="Castanera R."/>
            <person name="Culley D."/>
            <person name="Daum C."/>
            <person name="Ezra D."/>
            <person name="Gonzalez J."/>
            <person name="Henrissat B."/>
            <person name="Kuo A."/>
            <person name="Liang C."/>
            <person name="Lipzen A."/>
            <person name="Lutzoni F."/>
            <person name="Magnuson J."/>
            <person name="Mondo S."/>
            <person name="Nolan M."/>
            <person name="Ohm R."/>
            <person name="Pangilinan J."/>
            <person name="Park H.-J."/>
            <person name="Ramirez L."/>
            <person name="Alfaro M."/>
            <person name="Sun H."/>
            <person name="Tritt A."/>
            <person name="Yoshinaga Y."/>
            <person name="Zwiers L.-H."/>
            <person name="Turgeon B."/>
            <person name="Goodwin S."/>
            <person name="Spatafora J."/>
            <person name="Crous P."/>
            <person name="Grigoriev I."/>
        </authorList>
    </citation>
    <scope>NUCLEOTIDE SEQUENCE</scope>
    <source>
        <strain evidence="9">CBS 175.79</strain>
    </source>
</reference>
<dbReference type="PANTHER" id="PTHR33048">
    <property type="entry name" value="PTH11-LIKE INTEGRAL MEMBRANE PROTEIN (AFU_ORTHOLOGUE AFUA_5G11245)"/>
    <property type="match status" value="1"/>
</dbReference>
<dbReference type="Pfam" id="PF20684">
    <property type="entry name" value="Fung_rhodopsin"/>
    <property type="match status" value="1"/>
</dbReference>
<evidence type="ECO:0000256" key="7">
    <source>
        <dbReference type="SAM" id="Phobius"/>
    </source>
</evidence>
<dbReference type="GeneID" id="54278180"/>
<gene>
    <name evidence="9" type="ORF">BU24DRAFT_10992</name>
</gene>
<feature type="region of interest" description="Disordered" evidence="6">
    <location>
        <begin position="1"/>
        <end position="34"/>
    </location>
</feature>
<keyword evidence="10" id="KW-1185">Reference proteome</keyword>
<keyword evidence="4 7" id="KW-0472">Membrane</keyword>
<evidence type="ECO:0000256" key="4">
    <source>
        <dbReference type="ARBA" id="ARBA00023136"/>
    </source>
</evidence>
<evidence type="ECO:0000256" key="3">
    <source>
        <dbReference type="ARBA" id="ARBA00022989"/>
    </source>
</evidence>
<accession>A0A6A5Y6J9</accession>
<feature type="transmembrane region" description="Helical" evidence="7">
    <location>
        <begin position="237"/>
        <end position="258"/>
    </location>
</feature>
<evidence type="ECO:0000313" key="9">
    <source>
        <dbReference type="EMBL" id="KAF2020919.1"/>
    </source>
</evidence>
<feature type="transmembrane region" description="Helical" evidence="7">
    <location>
        <begin position="270"/>
        <end position="292"/>
    </location>
</feature>
<evidence type="ECO:0000256" key="5">
    <source>
        <dbReference type="ARBA" id="ARBA00038359"/>
    </source>
</evidence>